<keyword evidence="2" id="KW-1185">Reference proteome</keyword>
<gene>
    <name evidence="1" type="ORF">NHX12_020874</name>
</gene>
<comment type="caution">
    <text evidence="1">The sequence shown here is derived from an EMBL/GenBank/DDBJ whole genome shotgun (WGS) entry which is preliminary data.</text>
</comment>
<evidence type="ECO:0000313" key="2">
    <source>
        <dbReference type="Proteomes" id="UP001148018"/>
    </source>
</evidence>
<reference evidence="1" key="1">
    <citation type="submission" date="2022-07" db="EMBL/GenBank/DDBJ databases">
        <title>Chromosome-level genome of Muraenolepis orangiensis.</title>
        <authorList>
            <person name="Kim J."/>
        </authorList>
    </citation>
    <scope>NUCLEOTIDE SEQUENCE</scope>
    <source>
        <strain evidence="1">KU_S4_2022</strain>
        <tissue evidence="1">Muscle</tissue>
    </source>
</reference>
<accession>A0A9Q0ESR5</accession>
<organism evidence="1 2">
    <name type="scientific">Muraenolepis orangiensis</name>
    <name type="common">Patagonian moray cod</name>
    <dbReference type="NCBI Taxonomy" id="630683"/>
    <lineage>
        <taxon>Eukaryota</taxon>
        <taxon>Metazoa</taxon>
        <taxon>Chordata</taxon>
        <taxon>Craniata</taxon>
        <taxon>Vertebrata</taxon>
        <taxon>Euteleostomi</taxon>
        <taxon>Actinopterygii</taxon>
        <taxon>Neopterygii</taxon>
        <taxon>Teleostei</taxon>
        <taxon>Neoteleostei</taxon>
        <taxon>Acanthomorphata</taxon>
        <taxon>Zeiogadaria</taxon>
        <taxon>Gadariae</taxon>
        <taxon>Gadiformes</taxon>
        <taxon>Muraenolepidoidei</taxon>
        <taxon>Muraenolepididae</taxon>
        <taxon>Muraenolepis</taxon>
    </lineage>
</organism>
<evidence type="ECO:0000313" key="1">
    <source>
        <dbReference type="EMBL" id="KAJ3612606.1"/>
    </source>
</evidence>
<dbReference type="OrthoDB" id="411524at2759"/>
<dbReference type="EMBL" id="JANIIK010000036">
    <property type="protein sequence ID" value="KAJ3612606.1"/>
    <property type="molecule type" value="Genomic_DNA"/>
</dbReference>
<sequence>MSSGVLSCSGLCRSGVHAKFGIDMPCYSPKKLRVKNKHVEFFRNLYLTFLEYDGNLLRRELFGCPSETDHNSDVRLCLVVCLSVCLIEIQGTFWCSGSMCSTEGPPCNVFNGGFGFGPAPWRCWAHEPLKVKTPPEARGCAEEAGWRKPPQVSNLLINKNNINHNNHTSPGKIKKYK</sequence>
<dbReference type="AlphaFoldDB" id="A0A9Q0ESR5"/>
<protein>
    <submittedName>
        <fullName evidence="1">Uncharacterized protein</fullName>
    </submittedName>
</protein>
<proteinExistence type="predicted"/>
<dbReference type="Proteomes" id="UP001148018">
    <property type="component" value="Unassembled WGS sequence"/>
</dbReference>
<name>A0A9Q0ESR5_9TELE</name>